<evidence type="ECO:0000313" key="2">
    <source>
        <dbReference type="EMBL" id="KKN73511.1"/>
    </source>
</evidence>
<feature type="compositionally biased region" description="Acidic residues" evidence="1">
    <location>
        <begin position="83"/>
        <end position="95"/>
    </location>
</feature>
<accession>A0A0F9VJ08</accession>
<dbReference type="AlphaFoldDB" id="A0A0F9VJ08"/>
<comment type="caution">
    <text evidence="2">The sequence shown here is derived from an EMBL/GenBank/DDBJ whole genome shotgun (WGS) entry which is preliminary data.</text>
</comment>
<feature type="region of interest" description="Disordered" evidence="1">
    <location>
        <begin position="1"/>
        <end position="42"/>
    </location>
</feature>
<gene>
    <name evidence="2" type="ORF">LCGC14_0399530</name>
</gene>
<feature type="region of interest" description="Disordered" evidence="1">
    <location>
        <begin position="74"/>
        <end position="95"/>
    </location>
</feature>
<protein>
    <submittedName>
        <fullName evidence="2">Uncharacterized protein</fullName>
    </submittedName>
</protein>
<organism evidence="2">
    <name type="scientific">marine sediment metagenome</name>
    <dbReference type="NCBI Taxonomy" id="412755"/>
    <lineage>
        <taxon>unclassified sequences</taxon>
        <taxon>metagenomes</taxon>
        <taxon>ecological metagenomes</taxon>
    </lineage>
</organism>
<evidence type="ECO:0000256" key="1">
    <source>
        <dbReference type="SAM" id="MobiDB-lite"/>
    </source>
</evidence>
<dbReference type="EMBL" id="LAZR01000342">
    <property type="protein sequence ID" value="KKN73511.1"/>
    <property type="molecule type" value="Genomic_DNA"/>
</dbReference>
<proteinExistence type="predicted"/>
<reference evidence="2" key="1">
    <citation type="journal article" date="2015" name="Nature">
        <title>Complex archaea that bridge the gap between prokaryotes and eukaryotes.</title>
        <authorList>
            <person name="Spang A."/>
            <person name="Saw J.H."/>
            <person name="Jorgensen S.L."/>
            <person name="Zaremba-Niedzwiedzka K."/>
            <person name="Martijn J."/>
            <person name="Lind A.E."/>
            <person name="van Eijk R."/>
            <person name="Schleper C."/>
            <person name="Guy L."/>
            <person name="Ettema T.J."/>
        </authorList>
    </citation>
    <scope>NUCLEOTIDE SEQUENCE</scope>
</reference>
<name>A0A0F9VJ08_9ZZZZ</name>
<sequence length="95" mass="10909">MGDFDDDFLPVIQEEPSAEPAEPEEKSWRDHVPTNSPPPAECPECGGEIEEKFRCGNYVKFRCTACELNIRHFPSQPLATWRDEDEEEEDDGTQH</sequence>
<feature type="compositionally biased region" description="Basic and acidic residues" evidence="1">
    <location>
        <begin position="23"/>
        <end position="32"/>
    </location>
</feature>